<dbReference type="AlphaFoldDB" id="A0A8X7CE02"/>
<evidence type="ECO:0000256" key="3">
    <source>
        <dbReference type="ARBA" id="ARBA00012119"/>
    </source>
</evidence>
<comment type="similarity">
    <text evidence="2 10">Belongs to the carbohydrate kinase PfkB family.</text>
</comment>
<dbReference type="GO" id="GO:0005634">
    <property type="term" value="C:nucleus"/>
    <property type="evidence" value="ECO:0007669"/>
    <property type="project" value="UniProtKB-SubCell"/>
</dbReference>
<keyword evidence="7 10" id="KW-0418">Kinase</keyword>
<evidence type="ECO:0000256" key="2">
    <source>
        <dbReference type="ARBA" id="ARBA00010688"/>
    </source>
</evidence>
<dbReference type="PANTHER" id="PTHR45769">
    <property type="entry name" value="ADENOSINE KINASE"/>
    <property type="match status" value="1"/>
</dbReference>
<comment type="catalytic activity">
    <reaction evidence="10">
        <text>adenosine + ATP = AMP + ADP + H(+)</text>
        <dbReference type="Rhea" id="RHEA:20824"/>
        <dbReference type="ChEBI" id="CHEBI:15378"/>
        <dbReference type="ChEBI" id="CHEBI:16335"/>
        <dbReference type="ChEBI" id="CHEBI:30616"/>
        <dbReference type="ChEBI" id="CHEBI:456215"/>
        <dbReference type="ChEBI" id="CHEBI:456216"/>
        <dbReference type="EC" id="2.7.1.20"/>
    </reaction>
</comment>
<dbReference type="InterPro" id="IPR029056">
    <property type="entry name" value="Ribokinase-like"/>
</dbReference>
<comment type="function">
    <text evidence="10">ATP dependent phosphorylation of adenosine and other related nucleoside analogs to monophosphate derivatives.</text>
</comment>
<feature type="active site" description="Proton acceptor" evidence="9">
    <location>
        <position position="316"/>
    </location>
</feature>
<dbReference type="InterPro" id="IPR001805">
    <property type="entry name" value="Adenokinase"/>
</dbReference>
<evidence type="ECO:0000256" key="8">
    <source>
        <dbReference type="ARBA" id="ARBA00022840"/>
    </source>
</evidence>
<dbReference type="SUPFAM" id="SSF53613">
    <property type="entry name" value="Ribokinase-like"/>
    <property type="match status" value="1"/>
</dbReference>
<organism evidence="12 13">
    <name type="scientific">Trichonephila inaurata madagascariensis</name>
    <dbReference type="NCBI Taxonomy" id="2747483"/>
    <lineage>
        <taxon>Eukaryota</taxon>
        <taxon>Metazoa</taxon>
        <taxon>Ecdysozoa</taxon>
        <taxon>Arthropoda</taxon>
        <taxon>Chelicerata</taxon>
        <taxon>Arachnida</taxon>
        <taxon>Araneae</taxon>
        <taxon>Araneomorphae</taxon>
        <taxon>Entelegynae</taxon>
        <taxon>Araneoidea</taxon>
        <taxon>Nephilidae</taxon>
        <taxon>Trichonephila</taxon>
        <taxon>Trichonephila inaurata</taxon>
    </lineage>
</organism>
<dbReference type="Gene3D" id="3.30.1110.10">
    <property type="match status" value="1"/>
</dbReference>
<keyword evidence="6 10" id="KW-0547">Nucleotide-binding</keyword>
<name>A0A8X7CE02_9ARAC</name>
<proteinExistence type="inferred from homology"/>
<evidence type="ECO:0000256" key="6">
    <source>
        <dbReference type="ARBA" id="ARBA00022741"/>
    </source>
</evidence>
<dbReference type="CDD" id="cd01168">
    <property type="entry name" value="adenosine_kinase"/>
    <property type="match status" value="1"/>
</dbReference>
<dbReference type="GO" id="GO:0044209">
    <property type="term" value="P:AMP salvage"/>
    <property type="evidence" value="ECO:0007669"/>
    <property type="project" value="UniProtKB-UniRule"/>
</dbReference>
<dbReference type="Proteomes" id="UP000886998">
    <property type="component" value="Unassembled WGS sequence"/>
</dbReference>
<comment type="pathway">
    <text evidence="1 10">Purine metabolism; AMP biosynthesis via salvage pathway; AMP from adenosine: step 1/1.</text>
</comment>
<dbReference type="Gene3D" id="3.40.1190.20">
    <property type="match status" value="1"/>
</dbReference>
<keyword evidence="10" id="KW-0539">Nucleus</keyword>
<evidence type="ECO:0000256" key="7">
    <source>
        <dbReference type="ARBA" id="ARBA00022777"/>
    </source>
</evidence>
<dbReference type="InterPro" id="IPR011611">
    <property type="entry name" value="PfkB_dom"/>
</dbReference>
<evidence type="ECO:0000256" key="10">
    <source>
        <dbReference type="RuleBase" id="RU368116"/>
    </source>
</evidence>
<dbReference type="GO" id="GO:0004001">
    <property type="term" value="F:adenosine kinase activity"/>
    <property type="evidence" value="ECO:0007669"/>
    <property type="project" value="UniProtKB-UniRule"/>
</dbReference>
<dbReference type="GO" id="GO:0005829">
    <property type="term" value="C:cytosol"/>
    <property type="evidence" value="ECO:0007669"/>
    <property type="project" value="TreeGrafter"/>
</dbReference>
<comment type="subunit">
    <text evidence="10">Monomer.</text>
</comment>
<protein>
    <recommendedName>
        <fullName evidence="3 10">Adenosine kinase</fullName>
        <shortName evidence="10">AK</shortName>
        <ecNumber evidence="3 10">2.7.1.20</ecNumber>
    </recommendedName>
    <alternativeName>
        <fullName evidence="10">Adenosine 5'-phosphotransferase</fullName>
    </alternativeName>
</protein>
<dbReference type="PRINTS" id="PR00989">
    <property type="entry name" value="ADENOKINASE"/>
</dbReference>
<keyword evidence="5 10" id="KW-0660">Purine salvage</keyword>
<reference evidence="12" key="1">
    <citation type="submission" date="2020-08" db="EMBL/GenBank/DDBJ databases">
        <title>Multicomponent nature underlies the extraordinary mechanical properties of spider dragline silk.</title>
        <authorList>
            <person name="Kono N."/>
            <person name="Nakamura H."/>
            <person name="Mori M."/>
            <person name="Yoshida Y."/>
            <person name="Ohtoshi R."/>
            <person name="Malay A.D."/>
            <person name="Moran D.A.P."/>
            <person name="Tomita M."/>
            <person name="Numata K."/>
            <person name="Arakawa K."/>
        </authorList>
    </citation>
    <scope>NUCLEOTIDE SEQUENCE</scope>
</reference>
<dbReference type="OrthoDB" id="432447at2759"/>
<comment type="caution">
    <text evidence="12">The sequence shown here is derived from an EMBL/GenBank/DDBJ whole genome shotgun (WGS) entry which is preliminary data.</text>
</comment>
<evidence type="ECO:0000313" key="12">
    <source>
        <dbReference type="EMBL" id="GFY65748.1"/>
    </source>
</evidence>
<comment type="cofactor">
    <cofactor evidence="10">
        <name>Mg(2+)</name>
        <dbReference type="ChEBI" id="CHEBI:18420"/>
    </cofactor>
    <text evidence="10">Binds 3 Mg(2+) ions per subunit.</text>
</comment>
<dbReference type="EMBL" id="BMAV01015674">
    <property type="protein sequence ID" value="GFY65748.1"/>
    <property type="molecule type" value="Genomic_DNA"/>
</dbReference>
<dbReference type="Pfam" id="PF00294">
    <property type="entry name" value="PfkB"/>
    <property type="match status" value="1"/>
</dbReference>
<keyword evidence="8 10" id="KW-0067">ATP-binding</keyword>
<dbReference type="GO" id="GO:0006166">
    <property type="term" value="P:purine ribonucleoside salvage"/>
    <property type="evidence" value="ECO:0007669"/>
    <property type="project" value="UniProtKB-KW"/>
</dbReference>
<dbReference type="PANTHER" id="PTHR45769:SF3">
    <property type="entry name" value="ADENOSINE KINASE"/>
    <property type="match status" value="1"/>
</dbReference>
<evidence type="ECO:0000256" key="5">
    <source>
        <dbReference type="ARBA" id="ARBA00022726"/>
    </source>
</evidence>
<sequence>MYSQTPQNCSDFSRVKAPNETNERVRLLFVGSPLLDISIKTEEETLRHYGLKRDDCIIARENHDPLFQKVFRNRDSKLAAGGSAQNAARIAKWVVKDKGEVAFAGCTGCDEYEAWMKSKLETEGVLPLYIRIPEASTGVCACLLSRDGDRSMCCRQGAAALFSTDHLKLDFVSSNLEQTQCIFVEGYFIVHSPNVVYTFAEHRLPSQIFSLSLSAEYVCRSHWKALLRVIPKVDILFGNEAEVTTLATAMSGRDDFTMDETVKLIHRLQTSETTHSRIFIVTRGSKPLIAVQGSDEYQVFDIRPVDNVVDSVGCGDALSGAFLAEYVQSRNLVSAIHAGIEAARQIIQVPGCDPPH</sequence>
<keyword evidence="13" id="KW-1185">Reference proteome</keyword>
<gene>
    <name evidence="12" type="primary">ADK</name>
    <name evidence="12" type="ORF">TNIN_351731</name>
</gene>
<comment type="subcellular location">
    <subcellularLocation>
        <location evidence="10">Nucleus</location>
    </subcellularLocation>
</comment>
<keyword evidence="4 10" id="KW-0808">Transferase</keyword>
<evidence type="ECO:0000313" key="13">
    <source>
        <dbReference type="Proteomes" id="UP000886998"/>
    </source>
</evidence>
<evidence type="ECO:0000256" key="4">
    <source>
        <dbReference type="ARBA" id="ARBA00022679"/>
    </source>
</evidence>
<dbReference type="GO" id="GO:0005524">
    <property type="term" value="F:ATP binding"/>
    <property type="evidence" value="ECO:0007669"/>
    <property type="project" value="UniProtKB-UniRule"/>
</dbReference>
<accession>A0A8X7CE02</accession>
<evidence type="ECO:0000256" key="1">
    <source>
        <dbReference type="ARBA" id="ARBA00004801"/>
    </source>
</evidence>
<evidence type="ECO:0000259" key="11">
    <source>
        <dbReference type="Pfam" id="PF00294"/>
    </source>
</evidence>
<dbReference type="GO" id="GO:0006144">
    <property type="term" value="P:purine nucleobase metabolic process"/>
    <property type="evidence" value="ECO:0007669"/>
    <property type="project" value="TreeGrafter"/>
</dbReference>
<dbReference type="EC" id="2.7.1.20" evidence="3 10"/>
<evidence type="ECO:0000256" key="9">
    <source>
        <dbReference type="PIRSR" id="PIRSR601805-1"/>
    </source>
</evidence>
<keyword evidence="10" id="KW-0460">Magnesium</keyword>
<feature type="domain" description="Carbohydrate kinase PfkB" evidence="11">
    <location>
        <begin position="49"/>
        <end position="354"/>
    </location>
</feature>